<accession>A0A502F0H4</accession>
<feature type="chain" id="PRO_5021502938" evidence="1">
    <location>
        <begin position="27"/>
        <end position="181"/>
    </location>
</feature>
<comment type="caution">
    <text evidence="2">The sequence shown here is derived from an EMBL/GenBank/DDBJ whole genome shotgun (WGS) entry which is preliminary data.</text>
</comment>
<reference evidence="2 3" key="1">
    <citation type="journal article" date="2019" name="Environ. Microbiol.">
        <title>Species interactions and distinct microbial communities in high Arctic permafrost affected cryosols are associated with the CH4 and CO2 gas fluxes.</title>
        <authorList>
            <person name="Altshuler I."/>
            <person name="Hamel J."/>
            <person name="Turney S."/>
            <person name="Magnuson E."/>
            <person name="Levesque R."/>
            <person name="Greer C."/>
            <person name="Whyte L.G."/>
        </authorList>
    </citation>
    <scope>NUCLEOTIDE SEQUENCE [LARGE SCALE GENOMIC DNA]</scope>
    <source>
        <strain evidence="2 3">S9.3B</strain>
    </source>
</reference>
<name>A0A502F0H4_9PROT</name>
<sequence length="181" mass="19067">MSQRRTLALGGLAAFGLPAVAGSAAAAPGPDAALIAWCARWAEAEAGYSAVTEPYGRTLDEPPPEVEAAAEAFSREALDMLERIQATPARTGAGFRAKARVALRRNLDVGDEVAEALAWGLLRDLLTGDPYLAAMDRVKAARTALAARARISRRGDPAYDRLDAEARRAEAKLARVGRAAA</sequence>
<gene>
    <name evidence="2" type="ORF">EAH89_28200</name>
</gene>
<evidence type="ECO:0000256" key="1">
    <source>
        <dbReference type="SAM" id="SignalP"/>
    </source>
</evidence>
<evidence type="ECO:0000313" key="2">
    <source>
        <dbReference type="EMBL" id="TPG41931.1"/>
    </source>
</evidence>
<keyword evidence="1" id="KW-0732">Signal</keyword>
<feature type="signal peptide" evidence="1">
    <location>
        <begin position="1"/>
        <end position="26"/>
    </location>
</feature>
<keyword evidence="3" id="KW-1185">Reference proteome</keyword>
<protein>
    <submittedName>
        <fullName evidence="2">Uncharacterized protein</fullName>
    </submittedName>
</protein>
<organism evidence="2 3">
    <name type="scientific">Muricoccus nepalensis</name>
    <dbReference type="NCBI Taxonomy" id="1854500"/>
    <lineage>
        <taxon>Bacteria</taxon>
        <taxon>Pseudomonadati</taxon>
        <taxon>Pseudomonadota</taxon>
        <taxon>Alphaproteobacteria</taxon>
        <taxon>Acetobacterales</taxon>
        <taxon>Roseomonadaceae</taxon>
        <taxon>Muricoccus</taxon>
    </lineage>
</organism>
<dbReference type="RefSeq" id="WP_140887063.1">
    <property type="nucleotide sequence ID" value="NZ_RCZP01000061.1"/>
</dbReference>
<dbReference type="EMBL" id="RCZP01000061">
    <property type="protein sequence ID" value="TPG41931.1"/>
    <property type="molecule type" value="Genomic_DNA"/>
</dbReference>
<dbReference type="Proteomes" id="UP000317078">
    <property type="component" value="Unassembled WGS sequence"/>
</dbReference>
<proteinExistence type="predicted"/>
<evidence type="ECO:0000313" key="3">
    <source>
        <dbReference type="Proteomes" id="UP000317078"/>
    </source>
</evidence>
<dbReference type="AlphaFoldDB" id="A0A502F0H4"/>